<proteinExistence type="predicted"/>
<dbReference type="Pfam" id="PF03050">
    <property type="entry name" value="DDE_Tnp_IS66"/>
    <property type="match status" value="1"/>
</dbReference>
<accession>A0A844BZR1</accession>
<feature type="domain" description="Transposase IS66 central" evidence="1">
    <location>
        <begin position="34"/>
        <end position="103"/>
    </location>
</feature>
<protein>
    <submittedName>
        <fullName evidence="2">Transposase</fullName>
    </submittedName>
</protein>
<reference evidence="2 3" key="1">
    <citation type="submission" date="2019-11" db="EMBL/GenBank/DDBJ databases">
        <title>Characterisation of Fundicoccus ignavus gen. nov. sp. nov., a novel genus of the family Aerococcaceae isolated from bulk tank milk.</title>
        <authorList>
            <person name="Siebert A."/>
            <person name="Huptas C."/>
            <person name="Wenning M."/>
            <person name="Scherer S."/>
            <person name="Doll E.V."/>
        </authorList>
    </citation>
    <scope>NUCLEOTIDE SEQUENCE [LARGE SCALE GENOMIC DNA]</scope>
    <source>
        <strain evidence="2 3">DSM 109653</strain>
    </source>
</reference>
<organism evidence="2 3">
    <name type="scientific">Fundicoccus ignavus</name>
    <dbReference type="NCBI Taxonomy" id="2664442"/>
    <lineage>
        <taxon>Bacteria</taxon>
        <taxon>Bacillati</taxon>
        <taxon>Bacillota</taxon>
        <taxon>Bacilli</taxon>
        <taxon>Lactobacillales</taxon>
        <taxon>Aerococcaceae</taxon>
        <taxon>Fundicoccus</taxon>
    </lineage>
</organism>
<evidence type="ECO:0000313" key="3">
    <source>
        <dbReference type="Proteomes" id="UP000469870"/>
    </source>
</evidence>
<dbReference type="Proteomes" id="UP000469870">
    <property type="component" value="Unassembled WGS sequence"/>
</dbReference>
<comment type="caution">
    <text evidence="2">The sequence shown here is derived from an EMBL/GenBank/DDBJ whole genome shotgun (WGS) entry which is preliminary data.</text>
</comment>
<gene>
    <name evidence="2" type="ORF">GIY11_02205</name>
</gene>
<sequence>MRKIIHSAYECPAFKREGADAIVKAPTPAPVIPRSLASASSVAWLMHQKFELSLPFIVKRKNGIVLSRATTANWVITGSNLWLKPIYDLLHKQLLTSRAIHVD</sequence>
<dbReference type="AlphaFoldDB" id="A0A844BZR1"/>
<evidence type="ECO:0000259" key="1">
    <source>
        <dbReference type="Pfam" id="PF03050"/>
    </source>
</evidence>
<dbReference type="EMBL" id="WJQR01000002">
    <property type="protein sequence ID" value="MRI80841.1"/>
    <property type="molecule type" value="Genomic_DNA"/>
</dbReference>
<name>A0A844BZR1_9LACT</name>
<dbReference type="InterPro" id="IPR004291">
    <property type="entry name" value="Transposase_IS66_central"/>
</dbReference>
<evidence type="ECO:0000313" key="2">
    <source>
        <dbReference type="EMBL" id="MRI80841.1"/>
    </source>
</evidence>